<organism evidence="3 4">
    <name type="scientific">Mesorhabditis spiculigera</name>
    <dbReference type="NCBI Taxonomy" id="96644"/>
    <lineage>
        <taxon>Eukaryota</taxon>
        <taxon>Metazoa</taxon>
        <taxon>Ecdysozoa</taxon>
        <taxon>Nematoda</taxon>
        <taxon>Chromadorea</taxon>
        <taxon>Rhabditida</taxon>
        <taxon>Rhabditina</taxon>
        <taxon>Rhabditomorpha</taxon>
        <taxon>Rhabditoidea</taxon>
        <taxon>Rhabditidae</taxon>
        <taxon>Mesorhabditinae</taxon>
        <taxon>Mesorhabditis</taxon>
    </lineage>
</organism>
<evidence type="ECO:0000313" key="4">
    <source>
        <dbReference type="Proteomes" id="UP001177023"/>
    </source>
</evidence>
<keyword evidence="2" id="KW-0812">Transmembrane</keyword>
<feature type="transmembrane region" description="Helical" evidence="2">
    <location>
        <begin position="39"/>
        <end position="58"/>
    </location>
</feature>
<keyword evidence="2" id="KW-0472">Membrane</keyword>
<name>A0AA36FXX0_9BILA</name>
<evidence type="ECO:0000313" key="3">
    <source>
        <dbReference type="EMBL" id="CAJ0572188.1"/>
    </source>
</evidence>
<dbReference type="AlphaFoldDB" id="A0AA36FXX0"/>
<dbReference type="EMBL" id="CATQJA010002592">
    <property type="protein sequence ID" value="CAJ0572188.1"/>
    <property type="molecule type" value="Genomic_DNA"/>
</dbReference>
<keyword evidence="2" id="KW-1133">Transmembrane helix</keyword>
<feature type="transmembrane region" description="Helical" evidence="2">
    <location>
        <begin position="70"/>
        <end position="88"/>
    </location>
</feature>
<evidence type="ECO:0000256" key="2">
    <source>
        <dbReference type="SAM" id="Phobius"/>
    </source>
</evidence>
<evidence type="ECO:0000256" key="1">
    <source>
        <dbReference type="SAM" id="MobiDB-lite"/>
    </source>
</evidence>
<feature type="non-terminal residue" evidence="3">
    <location>
        <position position="1"/>
    </location>
</feature>
<keyword evidence="4" id="KW-1185">Reference proteome</keyword>
<dbReference type="Proteomes" id="UP001177023">
    <property type="component" value="Unassembled WGS sequence"/>
</dbReference>
<sequence length="139" mass="15661">MSLRRICTRIWCEIVERIRENVAPSGSFSVVQISECPSVTVSVFSVFAIACVVSTSYLPFKELVGITFSYTPFIVVTAICVVVMYFILPETKNRDIDDMSGEVWTLEQSTTGFQHEELRNETESPVNSITSKELSTDKF</sequence>
<reference evidence="3" key="1">
    <citation type="submission" date="2023-06" db="EMBL/GenBank/DDBJ databases">
        <authorList>
            <person name="Delattre M."/>
        </authorList>
    </citation>
    <scope>NUCLEOTIDE SEQUENCE</scope>
    <source>
        <strain evidence="3">AF72</strain>
    </source>
</reference>
<dbReference type="Gene3D" id="1.20.1250.20">
    <property type="entry name" value="MFS general substrate transporter like domains"/>
    <property type="match status" value="1"/>
</dbReference>
<proteinExistence type="predicted"/>
<dbReference type="InterPro" id="IPR036259">
    <property type="entry name" value="MFS_trans_sf"/>
</dbReference>
<protein>
    <submittedName>
        <fullName evidence="3">Uncharacterized protein</fullName>
    </submittedName>
</protein>
<comment type="caution">
    <text evidence="3">The sequence shown here is derived from an EMBL/GenBank/DDBJ whole genome shotgun (WGS) entry which is preliminary data.</text>
</comment>
<accession>A0AA36FXX0</accession>
<gene>
    <name evidence="3" type="ORF">MSPICULIGERA_LOCUS10580</name>
</gene>
<feature type="region of interest" description="Disordered" evidence="1">
    <location>
        <begin position="114"/>
        <end position="139"/>
    </location>
</feature>
<feature type="compositionally biased region" description="Polar residues" evidence="1">
    <location>
        <begin position="123"/>
        <end position="133"/>
    </location>
</feature>